<name>A0A4C1TRV6_EUMVA</name>
<organism evidence="1 2">
    <name type="scientific">Eumeta variegata</name>
    <name type="common">Bagworm moth</name>
    <name type="synonym">Eumeta japonica</name>
    <dbReference type="NCBI Taxonomy" id="151549"/>
    <lineage>
        <taxon>Eukaryota</taxon>
        <taxon>Metazoa</taxon>
        <taxon>Ecdysozoa</taxon>
        <taxon>Arthropoda</taxon>
        <taxon>Hexapoda</taxon>
        <taxon>Insecta</taxon>
        <taxon>Pterygota</taxon>
        <taxon>Neoptera</taxon>
        <taxon>Endopterygota</taxon>
        <taxon>Lepidoptera</taxon>
        <taxon>Glossata</taxon>
        <taxon>Ditrysia</taxon>
        <taxon>Tineoidea</taxon>
        <taxon>Psychidae</taxon>
        <taxon>Oiketicinae</taxon>
        <taxon>Eumeta</taxon>
    </lineage>
</organism>
<gene>
    <name evidence="1" type="ORF">EVAR_13345_1</name>
</gene>
<reference evidence="1 2" key="1">
    <citation type="journal article" date="2019" name="Commun. Biol.">
        <title>The bagworm genome reveals a unique fibroin gene that provides high tensile strength.</title>
        <authorList>
            <person name="Kono N."/>
            <person name="Nakamura H."/>
            <person name="Ohtoshi R."/>
            <person name="Tomita M."/>
            <person name="Numata K."/>
            <person name="Arakawa K."/>
        </authorList>
    </citation>
    <scope>NUCLEOTIDE SEQUENCE [LARGE SCALE GENOMIC DNA]</scope>
</reference>
<keyword evidence="2" id="KW-1185">Reference proteome</keyword>
<proteinExistence type="predicted"/>
<sequence length="146" mass="16744">MVRHALELVQIRNYKDDRPDTRGVAGERVLRLSGGEQEEHEQDGPVSAQPALVTRRWECFIFHCQINSLAPYLGKNLKLWISNSVITSVTTVACSSHYQHFASLEDLRFESPIQKYRRFKACLVMGVIKTRQTNSKLMFHIQSLAV</sequence>
<dbReference type="Proteomes" id="UP000299102">
    <property type="component" value="Unassembled WGS sequence"/>
</dbReference>
<dbReference type="AlphaFoldDB" id="A0A4C1TRV6"/>
<comment type="caution">
    <text evidence="1">The sequence shown here is derived from an EMBL/GenBank/DDBJ whole genome shotgun (WGS) entry which is preliminary data.</text>
</comment>
<dbReference type="EMBL" id="BGZK01000081">
    <property type="protein sequence ID" value="GBP16725.1"/>
    <property type="molecule type" value="Genomic_DNA"/>
</dbReference>
<accession>A0A4C1TRV6</accession>
<protein>
    <submittedName>
        <fullName evidence="1">Uncharacterized protein</fullName>
    </submittedName>
</protein>
<evidence type="ECO:0000313" key="1">
    <source>
        <dbReference type="EMBL" id="GBP16725.1"/>
    </source>
</evidence>
<evidence type="ECO:0000313" key="2">
    <source>
        <dbReference type="Proteomes" id="UP000299102"/>
    </source>
</evidence>